<dbReference type="Gene3D" id="1.10.510.10">
    <property type="entry name" value="Transferase(Phosphotransferase) domain 1"/>
    <property type="match status" value="1"/>
</dbReference>
<dbReference type="InterPro" id="IPR008266">
    <property type="entry name" value="Tyr_kinase_AS"/>
</dbReference>
<dbReference type="Gene3D" id="1.10.472.10">
    <property type="entry name" value="Cyclin-like"/>
    <property type="match status" value="1"/>
</dbReference>
<evidence type="ECO:0000256" key="1">
    <source>
        <dbReference type="ARBA" id="ARBA00022527"/>
    </source>
</evidence>
<dbReference type="PANTHER" id="PTHR24056">
    <property type="entry name" value="CELL DIVISION PROTEIN KINASE"/>
    <property type="match status" value="1"/>
</dbReference>
<keyword evidence="1" id="KW-0723">Serine/threonine-protein kinase</keyword>
<dbReference type="EMBL" id="KM982401">
    <property type="protein sequence ID" value="AKI79457.1"/>
    <property type="molecule type" value="Genomic_DNA"/>
</dbReference>
<dbReference type="Pfam" id="PF00069">
    <property type="entry name" value="Pkinase"/>
    <property type="match status" value="1"/>
</dbReference>
<dbReference type="PROSITE" id="PS50011">
    <property type="entry name" value="PROTEIN_KINASE_DOM"/>
    <property type="match status" value="1"/>
</dbReference>
<organism evidence="8 9">
    <name type="scientific">Acanthamoeba polyphaga mimivirus</name>
    <name type="common">APMV</name>
    <dbReference type="NCBI Taxonomy" id="212035"/>
    <lineage>
        <taxon>Viruses</taxon>
        <taxon>Varidnaviria</taxon>
        <taxon>Bamfordvirae</taxon>
        <taxon>Nucleocytoviricota</taxon>
        <taxon>Megaviricetes</taxon>
        <taxon>Imitervirales</taxon>
        <taxon>Mimiviridae</taxon>
        <taxon>Megamimivirinae</taxon>
        <taxon>Mimivirus</taxon>
        <taxon>Mimivirus bradfordmassiliense</taxon>
    </lineage>
</organism>
<dbReference type="PROSITE" id="PS00107">
    <property type="entry name" value="PROTEIN_KINASE_ATP"/>
    <property type="match status" value="1"/>
</dbReference>
<dbReference type="FunFam" id="1.10.510.10:FF:000624">
    <property type="entry name" value="Mitogen-activated protein kinase"/>
    <property type="match status" value="1"/>
</dbReference>
<dbReference type="SUPFAM" id="SSF56112">
    <property type="entry name" value="Protein kinase-like (PK-like)"/>
    <property type="match status" value="1"/>
</dbReference>
<evidence type="ECO:0000256" key="2">
    <source>
        <dbReference type="ARBA" id="ARBA00022679"/>
    </source>
</evidence>
<feature type="binding site" evidence="6">
    <location>
        <position position="293"/>
    </location>
    <ligand>
        <name>ATP</name>
        <dbReference type="ChEBI" id="CHEBI:30616"/>
    </ligand>
</feature>
<evidence type="ECO:0000256" key="4">
    <source>
        <dbReference type="ARBA" id="ARBA00022777"/>
    </source>
</evidence>
<evidence type="ECO:0000256" key="3">
    <source>
        <dbReference type="ARBA" id="ARBA00022741"/>
    </source>
</evidence>
<dbReference type="InterPro" id="IPR011009">
    <property type="entry name" value="Kinase-like_dom_sf"/>
</dbReference>
<evidence type="ECO:0000256" key="6">
    <source>
        <dbReference type="PROSITE-ProRule" id="PRU10141"/>
    </source>
</evidence>
<evidence type="ECO:0000313" key="9">
    <source>
        <dbReference type="Proteomes" id="UP000241474"/>
    </source>
</evidence>
<dbReference type="Gene3D" id="3.30.200.20">
    <property type="entry name" value="Phosphorylase Kinase, domain 1"/>
    <property type="match status" value="1"/>
</dbReference>
<dbReference type="InterPro" id="IPR017441">
    <property type="entry name" value="Protein_kinase_ATP_BS"/>
</dbReference>
<reference evidence="8 9" key="1">
    <citation type="submission" date="2014-10" db="EMBL/GenBank/DDBJ databases">
        <title>Pan-genome analysis of Brazilian lineage A amoebal mimiviruses.</title>
        <authorList>
            <person name="Assis F.L."/>
            <person name="Abrahao J.S."/>
            <person name="Kroon E.G."/>
            <person name="Dornas F.P."/>
            <person name="Andrade K.R."/>
            <person name="Borato P.V.M."/>
            <person name="Pilotto M.R."/>
            <person name="Benamar S."/>
            <person name="LaScola B."/>
            <person name="Colson P."/>
        </authorList>
    </citation>
    <scope>NUCLEOTIDE SEQUENCE [LARGE SCALE GENOMIC DNA]</scope>
    <source>
        <strain evidence="8 9">Oyster</strain>
    </source>
</reference>
<keyword evidence="2" id="KW-0808">Transferase</keyword>
<feature type="domain" description="Protein kinase" evidence="7">
    <location>
        <begin position="266"/>
        <end position="545"/>
    </location>
</feature>
<accession>A0A0G2Y6M7</accession>
<evidence type="ECO:0000256" key="5">
    <source>
        <dbReference type="ARBA" id="ARBA00022840"/>
    </source>
</evidence>
<sequence length="547" mass="63827">MDQYNKYITTNKRLGLVNWMLNVSRIFKLRSHTFQSAVNIMDSYFLKIDFEPNAEELSQTAVLCLKISSMICEIRPLFMDDVLYLLDIDTDTDNEFTNNIISSQLCTVELSILEKLNYKVYYLTIWKYIKQFWAKRNLPEQYYHLAYSLANILLSTNDYLRFDPKILADKIINICIVLEEDPECYETLIEDELEYQYIHLIWNRAYHKFKDYFNAVISTTLLSKHQVKVPPIQLSSNIKFPNSIFCTKIYPEKEFTMYSKKTVKKIDFQNKLGSGTYGSVYKITYDDNQIAMKKIRNKSTFVIDSNMIREVNNLMILSGHPNIINIEGYYYWDLTSTMYIGLDLMDTSLAIYLTKNNISESLKIKYVLQLLEAINYMHSKGIMHRDLSASNILIKGSTLKIGDFGSARFFSGDTLDTKYTRNVCSINYRAMELLMGIFPYNNKIDIWSCGCLITEILTGKRIFNGLKEDEVINKIHDILGVPDADSMNMSVFLSKSKIPLVTQRTLFTPLNLYPNQFPIIYQMLDYNPYKRPNAENCLKKIKESFDS</sequence>
<keyword evidence="5 6" id="KW-0067">ATP-binding</keyword>
<name>A0A0G2Y6M7_MIMIV</name>
<dbReference type="InterPro" id="IPR006671">
    <property type="entry name" value="Cyclin_N"/>
</dbReference>
<evidence type="ECO:0000313" key="8">
    <source>
        <dbReference type="EMBL" id="AKI79457.1"/>
    </source>
</evidence>
<dbReference type="SUPFAM" id="SSF47954">
    <property type="entry name" value="Cyclin-like"/>
    <property type="match status" value="1"/>
</dbReference>
<dbReference type="InterPro" id="IPR050108">
    <property type="entry name" value="CDK"/>
</dbReference>
<organismHost>
    <name type="scientific">Acanthamoeba polyphaga</name>
    <name type="common">Amoeba</name>
    <dbReference type="NCBI Taxonomy" id="5757"/>
</organismHost>
<proteinExistence type="predicted"/>
<evidence type="ECO:0000259" key="7">
    <source>
        <dbReference type="PROSITE" id="PS50011"/>
    </source>
</evidence>
<dbReference type="GO" id="GO:0005524">
    <property type="term" value="F:ATP binding"/>
    <property type="evidence" value="ECO:0007669"/>
    <property type="project" value="UniProtKB-UniRule"/>
</dbReference>
<dbReference type="PROSITE" id="PS00109">
    <property type="entry name" value="PROTEIN_KINASE_TYR"/>
    <property type="match status" value="1"/>
</dbReference>
<dbReference type="InterPro" id="IPR036915">
    <property type="entry name" value="Cyclin-like_sf"/>
</dbReference>
<keyword evidence="4" id="KW-0418">Kinase</keyword>
<dbReference type="Pfam" id="PF00134">
    <property type="entry name" value="Cyclin_N"/>
    <property type="match status" value="1"/>
</dbReference>
<dbReference type="Proteomes" id="UP000241474">
    <property type="component" value="Segment"/>
</dbReference>
<dbReference type="GO" id="GO:0004674">
    <property type="term" value="F:protein serine/threonine kinase activity"/>
    <property type="evidence" value="ECO:0007669"/>
    <property type="project" value="UniProtKB-KW"/>
</dbReference>
<protein>
    <recommendedName>
        <fullName evidence="7">Protein kinase domain-containing protein</fullName>
    </recommendedName>
</protein>
<dbReference type="InterPro" id="IPR000719">
    <property type="entry name" value="Prot_kinase_dom"/>
</dbReference>
<keyword evidence="3 6" id="KW-0547">Nucleotide-binding</keyword>